<evidence type="ECO:0000313" key="7">
    <source>
        <dbReference type="Proteomes" id="UP000197535"/>
    </source>
</evidence>
<dbReference type="Pfam" id="PF00126">
    <property type="entry name" value="HTH_1"/>
    <property type="match status" value="1"/>
</dbReference>
<sequence length="292" mass="32274">MRFDLADMQLFVHIVETGSITAGAERAHIALASASARVKGMEEVLGMPLLVRGRRGVHPTPVGQSLVHHARLVLQQMERMRGELTEYTQGMKGHIRLLANTAAISEFLPQALAAFMNRHPNVDIDLEERLSYDIVRAVAEGLADVGIVTDSVDLSGLETFAFRVDRLIVVTAANGAEPEQEVGFSKLLDSDFIGLAGDSALQRYLSLHAARAGKQLKVRVRLRSFDAICRMVESGVGISVIPEAAARRCQQTMGIRCMRLSDPWALRNLTICTRRFDELPSYTRKLIEEIRA</sequence>
<dbReference type="Proteomes" id="UP000197535">
    <property type="component" value="Unassembled WGS sequence"/>
</dbReference>
<evidence type="ECO:0000256" key="2">
    <source>
        <dbReference type="ARBA" id="ARBA00023015"/>
    </source>
</evidence>
<keyword evidence="2" id="KW-0805">Transcription regulation</keyword>
<dbReference type="GO" id="GO:0003700">
    <property type="term" value="F:DNA-binding transcription factor activity"/>
    <property type="evidence" value="ECO:0007669"/>
    <property type="project" value="InterPro"/>
</dbReference>
<dbReference type="PANTHER" id="PTHR30419:SF2">
    <property type="entry name" value="LYSR FAMILY TRANSCRIPTIONAL REGULATOR"/>
    <property type="match status" value="1"/>
</dbReference>
<dbReference type="OrthoDB" id="9785974at2"/>
<organism evidence="6 7">
    <name type="scientific">Noviherbaspirillum denitrificans</name>
    <dbReference type="NCBI Taxonomy" id="1968433"/>
    <lineage>
        <taxon>Bacteria</taxon>
        <taxon>Pseudomonadati</taxon>
        <taxon>Pseudomonadota</taxon>
        <taxon>Betaproteobacteria</taxon>
        <taxon>Burkholderiales</taxon>
        <taxon>Oxalobacteraceae</taxon>
        <taxon>Noviherbaspirillum</taxon>
    </lineage>
</organism>
<dbReference type="EMBL" id="LSTO01000001">
    <property type="protein sequence ID" value="OWW23080.1"/>
    <property type="molecule type" value="Genomic_DNA"/>
</dbReference>
<comment type="caution">
    <text evidence="6">The sequence shown here is derived from an EMBL/GenBank/DDBJ whole genome shotgun (WGS) entry which is preliminary data.</text>
</comment>
<dbReference type="GO" id="GO:0005829">
    <property type="term" value="C:cytosol"/>
    <property type="evidence" value="ECO:0007669"/>
    <property type="project" value="TreeGrafter"/>
</dbReference>
<dbReference type="InterPro" id="IPR050950">
    <property type="entry name" value="HTH-type_LysR_regulators"/>
</dbReference>
<name>A0A254TKA7_9BURK</name>
<dbReference type="Gene3D" id="3.40.190.290">
    <property type="match status" value="1"/>
</dbReference>
<dbReference type="GO" id="GO:0003677">
    <property type="term" value="F:DNA binding"/>
    <property type="evidence" value="ECO:0007669"/>
    <property type="project" value="UniProtKB-KW"/>
</dbReference>
<dbReference type="InterPro" id="IPR000847">
    <property type="entry name" value="LysR_HTH_N"/>
</dbReference>
<keyword evidence="7" id="KW-1185">Reference proteome</keyword>
<feature type="domain" description="HTH lysR-type" evidence="5">
    <location>
        <begin position="3"/>
        <end position="60"/>
    </location>
</feature>
<evidence type="ECO:0000313" key="6">
    <source>
        <dbReference type="EMBL" id="OWW23080.1"/>
    </source>
</evidence>
<dbReference type="CDD" id="cd08421">
    <property type="entry name" value="PBP2_LTTR_like_1"/>
    <property type="match status" value="1"/>
</dbReference>
<dbReference type="Pfam" id="PF03466">
    <property type="entry name" value="LysR_substrate"/>
    <property type="match status" value="1"/>
</dbReference>
<proteinExistence type="inferred from homology"/>
<keyword evidence="3" id="KW-0238">DNA-binding</keyword>
<dbReference type="Gene3D" id="1.10.10.10">
    <property type="entry name" value="Winged helix-like DNA-binding domain superfamily/Winged helix DNA-binding domain"/>
    <property type="match status" value="1"/>
</dbReference>
<reference evidence="6 7" key="1">
    <citation type="submission" date="2016-02" db="EMBL/GenBank/DDBJ databases">
        <authorList>
            <person name="Wen L."/>
            <person name="He K."/>
            <person name="Yang H."/>
        </authorList>
    </citation>
    <scope>NUCLEOTIDE SEQUENCE [LARGE SCALE GENOMIC DNA]</scope>
    <source>
        <strain evidence="6 7">TSA40</strain>
    </source>
</reference>
<dbReference type="RefSeq" id="WP_088710000.1">
    <property type="nucleotide sequence ID" value="NZ_LSTO01000001.1"/>
</dbReference>
<dbReference type="FunFam" id="1.10.10.10:FF:000001">
    <property type="entry name" value="LysR family transcriptional regulator"/>
    <property type="match status" value="1"/>
</dbReference>
<gene>
    <name evidence="6" type="ORF">AYR66_26595</name>
</gene>
<evidence type="ECO:0000259" key="5">
    <source>
        <dbReference type="PROSITE" id="PS50931"/>
    </source>
</evidence>
<dbReference type="InterPro" id="IPR036388">
    <property type="entry name" value="WH-like_DNA-bd_sf"/>
</dbReference>
<dbReference type="InterPro" id="IPR036390">
    <property type="entry name" value="WH_DNA-bd_sf"/>
</dbReference>
<dbReference type="PANTHER" id="PTHR30419">
    <property type="entry name" value="HTH-TYPE TRANSCRIPTIONAL REGULATOR YBHD"/>
    <property type="match status" value="1"/>
</dbReference>
<dbReference type="InterPro" id="IPR005119">
    <property type="entry name" value="LysR_subst-bd"/>
</dbReference>
<dbReference type="SUPFAM" id="SSF46785">
    <property type="entry name" value="Winged helix' DNA-binding domain"/>
    <property type="match status" value="1"/>
</dbReference>
<accession>A0A254TKA7</accession>
<dbReference type="AlphaFoldDB" id="A0A254TKA7"/>
<evidence type="ECO:0000256" key="1">
    <source>
        <dbReference type="ARBA" id="ARBA00009437"/>
    </source>
</evidence>
<evidence type="ECO:0000256" key="3">
    <source>
        <dbReference type="ARBA" id="ARBA00023125"/>
    </source>
</evidence>
<keyword evidence="4" id="KW-0804">Transcription</keyword>
<dbReference type="PROSITE" id="PS50931">
    <property type="entry name" value="HTH_LYSR"/>
    <property type="match status" value="1"/>
</dbReference>
<protein>
    <submittedName>
        <fullName evidence="6">LysR family transcriptional regulator</fullName>
    </submittedName>
</protein>
<comment type="similarity">
    <text evidence="1">Belongs to the LysR transcriptional regulatory family.</text>
</comment>
<evidence type="ECO:0000256" key="4">
    <source>
        <dbReference type="ARBA" id="ARBA00023163"/>
    </source>
</evidence>
<dbReference type="SUPFAM" id="SSF53850">
    <property type="entry name" value="Periplasmic binding protein-like II"/>
    <property type="match status" value="1"/>
</dbReference>